<organism evidence="13 14">
    <name type="scientific">Umbelopsis vinacea</name>
    <dbReference type="NCBI Taxonomy" id="44442"/>
    <lineage>
        <taxon>Eukaryota</taxon>
        <taxon>Fungi</taxon>
        <taxon>Fungi incertae sedis</taxon>
        <taxon>Mucoromycota</taxon>
        <taxon>Mucoromycotina</taxon>
        <taxon>Umbelopsidomycetes</taxon>
        <taxon>Umbelopsidales</taxon>
        <taxon>Umbelopsidaceae</taxon>
        <taxon>Umbelopsis</taxon>
    </lineage>
</organism>
<proteinExistence type="inferred from homology"/>
<comment type="similarity">
    <text evidence="1">Belongs to the protein kinase superfamily. STE Ser/Thr protein kinase family. STE20 subfamily.</text>
</comment>
<feature type="binding site" evidence="10">
    <location>
        <position position="629"/>
    </location>
    <ligand>
        <name>ATP</name>
        <dbReference type="ChEBI" id="CHEBI:30616"/>
    </ligand>
</feature>
<keyword evidence="3" id="KW-0723">Serine/threonine-protein kinase</keyword>
<dbReference type="PANTHER" id="PTHR48012">
    <property type="entry name" value="STERILE20-LIKE KINASE, ISOFORM B-RELATED"/>
    <property type="match status" value="1"/>
</dbReference>
<feature type="region of interest" description="Disordered" evidence="11">
    <location>
        <begin position="414"/>
        <end position="442"/>
    </location>
</feature>
<dbReference type="EMBL" id="JAEPRA010000010">
    <property type="protein sequence ID" value="KAG2179482.1"/>
    <property type="molecule type" value="Genomic_DNA"/>
</dbReference>
<gene>
    <name evidence="13" type="ORF">INT44_006328</name>
</gene>
<dbReference type="InterPro" id="IPR011009">
    <property type="entry name" value="Kinase-like_dom_sf"/>
</dbReference>
<dbReference type="InterPro" id="IPR017441">
    <property type="entry name" value="Protein_kinase_ATP_BS"/>
</dbReference>
<evidence type="ECO:0000256" key="1">
    <source>
        <dbReference type="ARBA" id="ARBA00008874"/>
    </source>
</evidence>
<evidence type="ECO:0000259" key="12">
    <source>
        <dbReference type="PROSITE" id="PS50011"/>
    </source>
</evidence>
<dbReference type="InterPro" id="IPR008271">
    <property type="entry name" value="Ser/Thr_kinase_AS"/>
</dbReference>
<dbReference type="Gene3D" id="1.10.510.10">
    <property type="entry name" value="Transferase(Phosphotransferase) domain 1"/>
    <property type="match status" value="1"/>
</dbReference>
<dbReference type="PROSITE" id="PS50011">
    <property type="entry name" value="PROTEIN_KINASE_DOM"/>
    <property type="match status" value="1"/>
</dbReference>
<dbReference type="GO" id="GO:0004674">
    <property type="term" value="F:protein serine/threonine kinase activity"/>
    <property type="evidence" value="ECO:0007669"/>
    <property type="project" value="UniProtKB-KW"/>
</dbReference>
<keyword evidence="5 10" id="KW-0547">Nucleotide-binding</keyword>
<evidence type="ECO:0000313" key="13">
    <source>
        <dbReference type="EMBL" id="KAG2179482.1"/>
    </source>
</evidence>
<protein>
    <recommendedName>
        <fullName evidence="2">non-specific serine/threonine protein kinase</fullName>
        <ecNumber evidence="2">2.7.11.1</ecNumber>
    </recommendedName>
</protein>
<evidence type="ECO:0000256" key="11">
    <source>
        <dbReference type="SAM" id="MobiDB-lite"/>
    </source>
</evidence>
<feature type="region of interest" description="Disordered" evidence="11">
    <location>
        <begin position="541"/>
        <end position="570"/>
    </location>
</feature>
<keyword evidence="6" id="KW-0418">Kinase</keyword>
<reference evidence="13" key="1">
    <citation type="submission" date="2020-12" db="EMBL/GenBank/DDBJ databases">
        <title>Metabolic potential, ecology and presence of endohyphal bacteria is reflected in genomic diversity of Mucoromycotina.</title>
        <authorList>
            <person name="Muszewska A."/>
            <person name="Okrasinska A."/>
            <person name="Steczkiewicz K."/>
            <person name="Drgas O."/>
            <person name="Orlowska M."/>
            <person name="Perlinska-Lenart U."/>
            <person name="Aleksandrzak-Piekarczyk T."/>
            <person name="Szatraj K."/>
            <person name="Zielenkiewicz U."/>
            <person name="Pilsyk S."/>
            <person name="Malc E."/>
            <person name="Mieczkowski P."/>
            <person name="Kruszewska J.S."/>
            <person name="Biernat P."/>
            <person name="Pawlowska J."/>
        </authorList>
    </citation>
    <scope>NUCLEOTIDE SEQUENCE</scope>
    <source>
        <strain evidence="13">WA0000051536</strain>
    </source>
</reference>
<dbReference type="GO" id="GO:0005737">
    <property type="term" value="C:cytoplasm"/>
    <property type="evidence" value="ECO:0007669"/>
    <property type="project" value="TreeGrafter"/>
</dbReference>
<evidence type="ECO:0000256" key="5">
    <source>
        <dbReference type="ARBA" id="ARBA00022741"/>
    </source>
</evidence>
<evidence type="ECO:0000256" key="6">
    <source>
        <dbReference type="ARBA" id="ARBA00022777"/>
    </source>
</evidence>
<evidence type="ECO:0000256" key="8">
    <source>
        <dbReference type="ARBA" id="ARBA00047899"/>
    </source>
</evidence>
<comment type="catalytic activity">
    <reaction evidence="8">
        <text>L-threonyl-[protein] + ATP = O-phospho-L-threonyl-[protein] + ADP + H(+)</text>
        <dbReference type="Rhea" id="RHEA:46608"/>
        <dbReference type="Rhea" id="RHEA-COMP:11060"/>
        <dbReference type="Rhea" id="RHEA-COMP:11605"/>
        <dbReference type="ChEBI" id="CHEBI:15378"/>
        <dbReference type="ChEBI" id="CHEBI:30013"/>
        <dbReference type="ChEBI" id="CHEBI:30616"/>
        <dbReference type="ChEBI" id="CHEBI:61977"/>
        <dbReference type="ChEBI" id="CHEBI:456216"/>
        <dbReference type="EC" id="2.7.11.1"/>
    </reaction>
</comment>
<dbReference type="Pfam" id="PF00069">
    <property type="entry name" value="Pkinase"/>
    <property type="match status" value="1"/>
</dbReference>
<feature type="region of interest" description="Disordered" evidence="11">
    <location>
        <begin position="486"/>
        <end position="505"/>
    </location>
</feature>
<dbReference type="SMART" id="SM00220">
    <property type="entry name" value="S_TKc"/>
    <property type="match status" value="1"/>
</dbReference>
<keyword evidence="4" id="KW-0808">Transferase</keyword>
<accession>A0A8H7UFA2</accession>
<dbReference type="AlphaFoldDB" id="A0A8H7UFA2"/>
<dbReference type="PROSITE" id="PS00107">
    <property type="entry name" value="PROTEIN_KINASE_ATP"/>
    <property type="match status" value="1"/>
</dbReference>
<dbReference type="PROSITE" id="PS00108">
    <property type="entry name" value="PROTEIN_KINASE_ST"/>
    <property type="match status" value="1"/>
</dbReference>
<feature type="compositionally biased region" description="Basic and acidic residues" evidence="11">
    <location>
        <begin position="429"/>
        <end position="442"/>
    </location>
</feature>
<evidence type="ECO:0000313" key="14">
    <source>
        <dbReference type="Proteomes" id="UP000612746"/>
    </source>
</evidence>
<sequence length="872" mass="97089">MQDINTGREAVLPSKSKSDNNMPNSGDSAVSQLLGKLDEAGQTIANLRSILNFKTAELNELVGQLELTNQAIENVETTTAHIETMLTEMGLDTIEHHTRESMLLTAQASLDHALKSANTLYANETEHNGVKLSRRRSMASSSSGGIHSENGEKKERMASSYGPSKIRYKPDSKPILRQLHEVIRQLGLDSAKFFSCIGSTDDVQKLQKAYVDLEIAKTISLAAKTNMKRRTIMLRRARRRDNLEEIDILGIKIREAVSMWQEYTYSAPLLVDGKDILDILDREDDLISKNVSVLLLCDWILLGTTRRLKATSSTGSNGSNPSTPTKLTSAEFAADTPDNNNISTTHLASPHRYATISGGMKSKTLHRHSAGATVRPTSIVKPSMTSASTMLPRAPLVIKSTTNNNPTINIKKDVTEAPRPTPTGGSVENDGRKESMMGSDDGHGCVEIGSQYVVRYKIASETTDALSQRRLSGIVIPKRQSLGAIRQSQGEGRLSRGPARRQTAPVKVWRAPGHCEIPNILGNAYLRTTVNKVVSKAPQPIPTKKSLHSTRPPWLSPCKNETIPELPPVSKQRPTFDFEKRIRKTIPKITLKTTNPRSLYTSELEIGTGVNGAVIQARSRGNSERLAIKRCQIDIADQDFRIAVLRELRIMASGHDNIIQLCELTLWRSELWIGMDLMRCSVFSVLCHRNIPEEFAVFIAREVLQGLMFLHSHGYIHRDVKCENLLLGQNGQVKLADFGLTANTRHLNKERLGTSKWMAPEVIREFAYDEKIDLWSLGITIIEMMDRVPPHYAIRDEQEFFNVALSDPSPTFTYSYPSMYMRGLVAWLLEESPQSRPNARDVILEIDTHVQHGLLHSSTSEKLASFVEQVLA</sequence>
<evidence type="ECO:0000256" key="2">
    <source>
        <dbReference type="ARBA" id="ARBA00012513"/>
    </source>
</evidence>
<dbReference type="InterPro" id="IPR000719">
    <property type="entry name" value="Prot_kinase_dom"/>
</dbReference>
<evidence type="ECO:0000256" key="3">
    <source>
        <dbReference type="ARBA" id="ARBA00022527"/>
    </source>
</evidence>
<evidence type="ECO:0000256" key="7">
    <source>
        <dbReference type="ARBA" id="ARBA00022840"/>
    </source>
</evidence>
<dbReference type="Proteomes" id="UP000612746">
    <property type="component" value="Unassembled WGS sequence"/>
</dbReference>
<feature type="compositionally biased region" description="Polar residues" evidence="11">
    <location>
        <begin position="19"/>
        <end position="29"/>
    </location>
</feature>
<feature type="region of interest" description="Disordered" evidence="11">
    <location>
        <begin position="127"/>
        <end position="169"/>
    </location>
</feature>
<comment type="caution">
    <text evidence="13">The sequence shown here is derived from an EMBL/GenBank/DDBJ whole genome shotgun (WGS) entry which is preliminary data.</text>
</comment>
<dbReference type="EC" id="2.7.11.1" evidence="2"/>
<evidence type="ECO:0000256" key="9">
    <source>
        <dbReference type="ARBA" id="ARBA00048679"/>
    </source>
</evidence>
<evidence type="ECO:0000256" key="10">
    <source>
        <dbReference type="PROSITE-ProRule" id="PRU10141"/>
    </source>
</evidence>
<feature type="region of interest" description="Disordered" evidence="11">
    <location>
        <begin position="1"/>
        <end position="29"/>
    </location>
</feature>
<feature type="domain" description="Protein kinase" evidence="12">
    <location>
        <begin position="600"/>
        <end position="855"/>
    </location>
</feature>
<evidence type="ECO:0000256" key="4">
    <source>
        <dbReference type="ARBA" id="ARBA00022679"/>
    </source>
</evidence>
<comment type="catalytic activity">
    <reaction evidence="9">
        <text>L-seryl-[protein] + ATP = O-phospho-L-seryl-[protein] + ADP + H(+)</text>
        <dbReference type="Rhea" id="RHEA:17989"/>
        <dbReference type="Rhea" id="RHEA-COMP:9863"/>
        <dbReference type="Rhea" id="RHEA-COMP:11604"/>
        <dbReference type="ChEBI" id="CHEBI:15378"/>
        <dbReference type="ChEBI" id="CHEBI:29999"/>
        <dbReference type="ChEBI" id="CHEBI:30616"/>
        <dbReference type="ChEBI" id="CHEBI:83421"/>
        <dbReference type="ChEBI" id="CHEBI:456216"/>
        <dbReference type="EC" id="2.7.11.1"/>
    </reaction>
</comment>
<dbReference type="OrthoDB" id="2914378at2759"/>
<keyword evidence="14" id="KW-1185">Reference proteome</keyword>
<dbReference type="InterPro" id="IPR050629">
    <property type="entry name" value="STE20/SPS1-PAK"/>
</dbReference>
<dbReference type="PANTHER" id="PTHR48012:SF10">
    <property type="entry name" value="FI20177P1"/>
    <property type="match status" value="1"/>
</dbReference>
<dbReference type="GO" id="GO:0005524">
    <property type="term" value="F:ATP binding"/>
    <property type="evidence" value="ECO:0007669"/>
    <property type="project" value="UniProtKB-UniRule"/>
</dbReference>
<name>A0A8H7UFA2_9FUNG</name>
<keyword evidence="7 10" id="KW-0067">ATP-binding</keyword>
<dbReference type="SUPFAM" id="SSF56112">
    <property type="entry name" value="Protein kinase-like (PK-like)"/>
    <property type="match status" value="1"/>
</dbReference>
<dbReference type="Gene3D" id="3.30.200.20">
    <property type="entry name" value="Phosphorylase Kinase, domain 1"/>
    <property type="match status" value="1"/>
</dbReference>